<protein>
    <submittedName>
        <fullName evidence="1">Uncharacterized protein</fullName>
    </submittedName>
</protein>
<gene>
    <name evidence="1" type="ORF">SDC9_201201</name>
</gene>
<comment type="caution">
    <text evidence="1">The sequence shown here is derived from an EMBL/GenBank/DDBJ whole genome shotgun (WGS) entry which is preliminary data.</text>
</comment>
<proteinExistence type="predicted"/>
<evidence type="ECO:0000313" key="1">
    <source>
        <dbReference type="EMBL" id="MPN53537.1"/>
    </source>
</evidence>
<organism evidence="1">
    <name type="scientific">bioreactor metagenome</name>
    <dbReference type="NCBI Taxonomy" id="1076179"/>
    <lineage>
        <taxon>unclassified sequences</taxon>
        <taxon>metagenomes</taxon>
        <taxon>ecological metagenomes</taxon>
    </lineage>
</organism>
<dbReference type="EMBL" id="VSSQ01120740">
    <property type="protein sequence ID" value="MPN53537.1"/>
    <property type="molecule type" value="Genomic_DNA"/>
</dbReference>
<reference evidence="1" key="1">
    <citation type="submission" date="2019-08" db="EMBL/GenBank/DDBJ databases">
        <authorList>
            <person name="Kucharzyk K."/>
            <person name="Murdoch R.W."/>
            <person name="Higgins S."/>
            <person name="Loffler F."/>
        </authorList>
    </citation>
    <scope>NUCLEOTIDE SEQUENCE</scope>
</reference>
<dbReference type="AlphaFoldDB" id="A0A645IQL9"/>
<accession>A0A645IQL9</accession>
<name>A0A645IQL9_9ZZZZ</name>
<sequence>MLGDRRPNLSRIPVSRLLAAKNQVKIANRPDSLCQGIARCQHISPAQPPVREQESRVRPHHEGFADHSLCLRRPHGTHHHAPAVTFLQA</sequence>